<evidence type="ECO:0000313" key="2">
    <source>
        <dbReference type="EMBL" id="AHN98015.1"/>
    </source>
</evidence>
<dbReference type="AlphaFoldDB" id="X2LBT0"/>
<dbReference type="Pfam" id="PF07238">
    <property type="entry name" value="PilZ"/>
    <property type="match status" value="1"/>
</dbReference>
<dbReference type="SUPFAM" id="SSF141371">
    <property type="entry name" value="PilZ domain-like"/>
    <property type="match status" value="1"/>
</dbReference>
<sequence length="111" mass="11914">MGNGFTTERRLTPRVALDGGLECRLNLRTRVRVLDISLSGALLAAELALPIGATAELRSGLGADAFRSDVQVRRSVGLPPGVPLKGHGAMFVAMDERSRRSLEAFLRKASQ</sequence>
<protein>
    <recommendedName>
        <fullName evidence="1">PilZ domain-containing protein</fullName>
    </recommendedName>
</protein>
<reference evidence="2" key="1">
    <citation type="submission" date="2013-10" db="EMBL/GenBank/DDBJ databases">
        <title>Functional metagenomics reveals novel beta-galactosidases not predictable from gene sequences.</title>
        <authorList>
            <person name="Cheng J."/>
            <person name="Engel K."/>
            <person name="Romantsov T."/>
            <person name="Neufeld J.D."/>
            <person name="Rose D.R."/>
            <person name="Charles T.C."/>
        </authorList>
    </citation>
    <scope>NUCLEOTIDE SEQUENCE</scope>
</reference>
<dbReference type="GO" id="GO:0035438">
    <property type="term" value="F:cyclic-di-GMP binding"/>
    <property type="evidence" value="ECO:0007669"/>
    <property type="project" value="InterPro"/>
</dbReference>
<dbReference type="EMBL" id="KF796608">
    <property type="protein sequence ID" value="AHN98015.1"/>
    <property type="molecule type" value="Genomic_DNA"/>
</dbReference>
<evidence type="ECO:0000259" key="1">
    <source>
        <dbReference type="Pfam" id="PF07238"/>
    </source>
</evidence>
<feature type="domain" description="PilZ" evidence="1">
    <location>
        <begin position="8"/>
        <end position="107"/>
    </location>
</feature>
<dbReference type="InterPro" id="IPR009875">
    <property type="entry name" value="PilZ_domain"/>
</dbReference>
<accession>X2LBT0</accession>
<organism evidence="2">
    <name type="scientific">uncultured bacterium lac193</name>
    <dbReference type="NCBI Taxonomy" id="1447243"/>
    <lineage>
        <taxon>Bacteria</taxon>
        <taxon>environmental samples</taxon>
    </lineage>
</organism>
<name>X2LBT0_9BACT</name>
<dbReference type="Gene3D" id="2.40.10.220">
    <property type="entry name" value="predicted glycosyltransferase like domains"/>
    <property type="match status" value="1"/>
</dbReference>
<proteinExistence type="predicted"/>